<accession>W1NZA9</accession>
<evidence type="ECO:0008006" key="4">
    <source>
        <dbReference type="Google" id="ProtNLM"/>
    </source>
</evidence>
<protein>
    <recommendedName>
        <fullName evidence="4">DUF4283 domain-containing protein</fullName>
    </recommendedName>
</protein>
<evidence type="ECO:0000313" key="2">
    <source>
        <dbReference type="EMBL" id="ERN00998.1"/>
    </source>
</evidence>
<dbReference type="Proteomes" id="UP000017836">
    <property type="component" value="Unassembled WGS sequence"/>
</dbReference>
<dbReference type="EMBL" id="KI394767">
    <property type="protein sequence ID" value="ERN00998.1"/>
    <property type="molecule type" value="Genomic_DNA"/>
</dbReference>
<reference evidence="3" key="1">
    <citation type="journal article" date="2013" name="Science">
        <title>The Amborella genome and the evolution of flowering plants.</title>
        <authorList>
            <consortium name="Amborella Genome Project"/>
        </authorList>
    </citation>
    <scope>NUCLEOTIDE SEQUENCE [LARGE SCALE GENOMIC DNA]</scope>
</reference>
<dbReference type="AlphaFoldDB" id="W1NZA9"/>
<evidence type="ECO:0000256" key="1">
    <source>
        <dbReference type="SAM" id="MobiDB-lite"/>
    </source>
</evidence>
<evidence type="ECO:0000313" key="3">
    <source>
        <dbReference type="Proteomes" id="UP000017836"/>
    </source>
</evidence>
<organism evidence="2 3">
    <name type="scientific">Amborella trichopoda</name>
    <dbReference type="NCBI Taxonomy" id="13333"/>
    <lineage>
        <taxon>Eukaryota</taxon>
        <taxon>Viridiplantae</taxon>
        <taxon>Streptophyta</taxon>
        <taxon>Embryophyta</taxon>
        <taxon>Tracheophyta</taxon>
        <taxon>Spermatophyta</taxon>
        <taxon>Magnoliopsida</taxon>
        <taxon>Amborellales</taxon>
        <taxon>Amborellaceae</taxon>
        <taxon>Amborella</taxon>
    </lineage>
</organism>
<dbReference type="Gramene" id="ERN00998">
    <property type="protein sequence ID" value="ERN00998"/>
    <property type="gene ID" value="AMTR_s00002p00120440"/>
</dbReference>
<proteinExistence type="predicted"/>
<gene>
    <name evidence="2" type="ORF">AMTR_s00002p00120440</name>
</gene>
<sequence>MGAAKPLKIWLKVAHNPLQAWNIDTFKKIRNALGSFIVVHWRSASSLPLGTIQLLLQTPFPFLPPFLWQEVNGLFFRTVISWSLGSPTLPSRHSQDHAFSFAGPLSQDHINSDSMLHSGWTTVSRKNPSRNNHCHWSRHRRAKQGPQTHPKPKSRNMDRTAQLGPLKLACVNIQASSPQPRVHAPDGHSGMRCPSQLPRAHVSSSLAAYPGTTRASLEPTGRLPHQATDFALQLVPSSCDVALTHPVSSPSSCNLRPSRGNEVLCACSNVYLPKSDVTSLAYPKNGMPDNLQMAL</sequence>
<keyword evidence="3" id="KW-1185">Reference proteome</keyword>
<feature type="compositionally biased region" description="Basic residues" evidence="1">
    <location>
        <begin position="132"/>
        <end position="143"/>
    </location>
</feature>
<dbReference type="HOGENOM" id="CLU_944412_0_0_1"/>
<name>W1NZA9_AMBTC</name>
<feature type="region of interest" description="Disordered" evidence="1">
    <location>
        <begin position="123"/>
        <end position="158"/>
    </location>
</feature>